<dbReference type="PANTHER" id="PTHR15407:SF32">
    <property type="entry name" value="PROTEIN (MNN4), PUTATIVE (AFU_ORTHOLOGUE AFUA_1G03790)-RELATED"/>
    <property type="match status" value="1"/>
</dbReference>
<evidence type="ECO:0000256" key="3">
    <source>
        <dbReference type="ARBA" id="ARBA00022989"/>
    </source>
</evidence>
<feature type="chain" id="PRO_5012600798" description="LicD/FKTN/FKRP nucleotidyltransferase domain-containing protein" evidence="6">
    <location>
        <begin position="19"/>
        <end position="320"/>
    </location>
</feature>
<name>A0A218Z9E1_9HELO</name>
<proteinExistence type="predicted"/>
<keyword evidence="2" id="KW-0812">Transmembrane</keyword>
<dbReference type="GO" id="GO:0016020">
    <property type="term" value="C:membrane"/>
    <property type="evidence" value="ECO:0007669"/>
    <property type="project" value="UniProtKB-SubCell"/>
</dbReference>
<evidence type="ECO:0000313" key="9">
    <source>
        <dbReference type="Proteomes" id="UP000242519"/>
    </source>
</evidence>
<evidence type="ECO:0000256" key="5">
    <source>
        <dbReference type="SAM" id="MobiDB-lite"/>
    </source>
</evidence>
<dbReference type="InterPro" id="IPR007074">
    <property type="entry name" value="LicD/FKTN/FKRP_NTP_transf"/>
</dbReference>
<accession>A0A218Z9E1</accession>
<evidence type="ECO:0000256" key="4">
    <source>
        <dbReference type="ARBA" id="ARBA00023136"/>
    </source>
</evidence>
<keyword evidence="6" id="KW-0732">Signal</keyword>
<dbReference type="Proteomes" id="UP000242519">
    <property type="component" value="Unassembled WGS sequence"/>
</dbReference>
<dbReference type="EMBL" id="MZNU01000132">
    <property type="protein sequence ID" value="OWP04163.1"/>
    <property type="molecule type" value="Genomic_DNA"/>
</dbReference>
<reference evidence="8 9" key="1">
    <citation type="submission" date="2017-04" db="EMBL/GenBank/DDBJ databases">
        <title>Draft genome sequence of Marssonina coronaria NL1: causal agent of apple blotch.</title>
        <authorList>
            <person name="Cheng Q."/>
        </authorList>
    </citation>
    <scope>NUCLEOTIDE SEQUENCE [LARGE SCALE GENOMIC DNA]</scope>
    <source>
        <strain evidence="8 9">NL1</strain>
    </source>
</reference>
<evidence type="ECO:0000313" key="8">
    <source>
        <dbReference type="EMBL" id="OWP04163.1"/>
    </source>
</evidence>
<evidence type="ECO:0000259" key="7">
    <source>
        <dbReference type="Pfam" id="PF04991"/>
    </source>
</evidence>
<comment type="caution">
    <text evidence="8">The sequence shown here is derived from an EMBL/GenBank/DDBJ whole genome shotgun (WGS) entry which is preliminary data.</text>
</comment>
<dbReference type="InterPro" id="IPR009644">
    <property type="entry name" value="FKTN/MNN4/W02B3.4-1"/>
</dbReference>
<comment type="subcellular location">
    <subcellularLocation>
        <location evidence="1">Membrane</location>
        <topology evidence="1">Single-pass membrane protein</topology>
    </subcellularLocation>
</comment>
<keyword evidence="3" id="KW-1133">Transmembrane helix</keyword>
<dbReference type="AlphaFoldDB" id="A0A218Z9E1"/>
<keyword evidence="9" id="KW-1185">Reference proteome</keyword>
<keyword evidence="4" id="KW-0472">Membrane</keyword>
<dbReference type="InParanoid" id="A0A218Z9E1"/>
<dbReference type="PANTHER" id="PTHR15407">
    <property type="entry name" value="FUKUTIN-RELATED"/>
    <property type="match status" value="1"/>
</dbReference>
<feature type="domain" description="LicD/FKTN/FKRP nucleotidyltransferase" evidence="7">
    <location>
        <begin position="204"/>
        <end position="247"/>
    </location>
</feature>
<dbReference type="Pfam" id="PF04991">
    <property type="entry name" value="LicD"/>
    <property type="match status" value="2"/>
</dbReference>
<dbReference type="OrthoDB" id="444255at2759"/>
<evidence type="ECO:0000256" key="6">
    <source>
        <dbReference type="SAM" id="SignalP"/>
    </source>
</evidence>
<organism evidence="8 9">
    <name type="scientific">Diplocarpon coronariae</name>
    <dbReference type="NCBI Taxonomy" id="2795749"/>
    <lineage>
        <taxon>Eukaryota</taxon>
        <taxon>Fungi</taxon>
        <taxon>Dikarya</taxon>
        <taxon>Ascomycota</taxon>
        <taxon>Pezizomycotina</taxon>
        <taxon>Leotiomycetes</taxon>
        <taxon>Helotiales</taxon>
        <taxon>Drepanopezizaceae</taxon>
        <taxon>Diplocarpon</taxon>
    </lineage>
</organism>
<protein>
    <recommendedName>
        <fullName evidence="7">LicD/FKTN/FKRP nucleotidyltransferase domain-containing protein</fullName>
    </recommendedName>
</protein>
<dbReference type="GO" id="GO:0009100">
    <property type="term" value="P:glycoprotein metabolic process"/>
    <property type="evidence" value="ECO:0007669"/>
    <property type="project" value="UniProtKB-ARBA"/>
</dbReference>
<gene>
    <name evidence="8" type="ORF">B2J93_372</name>
</gene>
<sequence>MRLPWLISLPAVLALAAAFAVQKRDADFSSVRSRIHKDMSGRKGDPVEKYFRVGLFRFHPHYDGRFADHQLGYHERKQALSNLIQTYLRTFSDLGVETWLMHGTLLGWWWNRKILPWDSDLDMQVSEASMHYLASYYNMSVFHYRTPRIPKGRDYLLEINPHYVDREQTDRLNVIDARWIDTDSGLFIDITTARYNTTHPAGPGMLSCKDGHEYRDTYIFPLRDTLFEGTPAKIPSGYRDILEAEYKHKALTETEYEGHRFDEAQLEWIPVREKDEPWGPESEKGDPAPDFIYSPAASRPAHGRTGAPKQSREAGAEAEA</sequence>
<feature type="domain" description="LicD/FKTN/FKRP nucleotidyltransferase" evidence="7">
    <location>
        <begin position="95"/>
        <end position="194"/>
    </location>
</feature>
<feature type="compositionally biased region" description="Basic and acidic residues" evidence="5">
    <location>
        <begin position="272"/>
        <end position="287"/>
    </location>
</feature>
<feature type="compositionally biased region" description="Basic and acidic residues" evidence="5">
    <location>
        <begin position="310"/>
        <end position="320"/>
    </location>
</feature>
<feature type="signal peptide" evidence="6">
    <location>
        <begin position="1"/>
        <end position="18"/>
    </location>
</feature>
<evidence type="ECO:0000256" key="1">
    <source>
        <dbReference type="ARBA" id="ARBA00004167"/>
    </source>
</evidence>
<evidence type="ECO:0000256" key="2">
    <source>
        <dbReference type="ARBA" id="ARBA00022692"/>
    </source>
</evidence>
<feature type="region of interest" description="Disordered" evidence="5">
    <location>
        <begin position="272"/>
        <end position="320"/>
    </location>
</feature>
<dbReference type="STRING" id="503106.A0A218Z9E1"/>